<gene>
    <name evidence="1" type="ORF">QG37_05799</name>
</gene>
<protein>
    <submittedName>
        <fullName evidence="1">Uncharacterized protein</fullName>
    </submittedName>
</protein>
<comment type="caution">
    <text evidence="1">The sequence shown here is derived from an EMBL/GenBank/DDBJ whole genome shotgun (WGS) entry which is preliminary data.</text>
</comment>
<dbReference type="Proteomes" id="UP000037122">
    <property type="component" value="Unassembled WGS sequence"/>
</dbReference>
<organism evidence="1 2">
    <name type="scientific">Candidozyma auris</name>
    <name type="common">Yeast</name>
    <name type="synonym">Candida auris</name>
    <dbReference type="NCBI Taxonomy" id="498019"/>
    <lineage>
        <taxon>Eukaryota</taxon>
        <taxon>Fungi</taxon>
        <taxon>Dikarya</taxon>
        <taxon>Ascomycota</taxon>
        <taxon>Saccharomycotina</taxon>
        <taxon>Pichiomycetes</taxon>
        <taxon>Metschnikowiaceae</taxon>
        <taxon>Candidozyma</taxon>
    </lineage>
</organism>
<dbReference type="VEuPathDB" id="FungiDB:QG37_05799"/>
<proteinExistence type="predicted"/>
<sequence length="84" mass="9380">MLGDLGQIVDVVPDHHRRLVWIVGDGEKTKVQLVVHVLKVADDGHEEEHGEKNHVVDVVLRPRDEFCGCSRHRGGKKRAEEGGV</sequence>
<dbReference type="AlphaFoldDB" id="A0A0L0NTB6"/>
<reference evidence="2" key="1">
    <citation type="journal article" date="2015" name="BMC Genomics">
        <title>Draft genome of a commonly misdiagnosed multidrug resistant pathogen Candida auris.</title>
        <authorList>
            <person name="Chatterjee S."/>
            <person name="Alampalli S.V."/>
            <person name="Nageshan R.K."/>
            <person name="Chettiar S.T."/>
            <person name="Joshi S."/>
            <person name="Tatu U.S."/>
        </authorList>
    </citation>
    <scope>NUCLEOTIDE SEQUENCE [LARGE SCALE GENOMIC DNA]</scope>
    <source>
        <strain evidence="2">6684</strain>
    </source>
</reference>
<evidence type="ECO:0000313" key="1">
    <source>
        <dbReference type="EMBL" id="KND97417.1"/>
    </source>
</evidence>
<evidence type="ECO:0000313" key="2">
    <source>
        <dbReference type="Proteomes" id="UP000037122"/>
    </source>
</evidence>
<accession>A0A0L0NTB6</accession>
<dbReference type="EMBL" id="LGST01000041">
    <property type="protein sequence ID" value="KND97417.1"/>
    <property type="molecule type" value="Genomic_DNA"/>
</dbReference>
<name>A0A0L0NTB6_CANAR</name>